<dbReference type="RefSeq" id="XP_010911454.2">
    <property type="nucleotide sequence ID" value="XM_010913152.3"/>
</dbReference>
<reference evidence="4" key="1">
    <citation type="submission" date="2025-08" db="UniProtKB">
        <authorList>
            <consortium name="RefSeq"/>
        </authorList>
    </citation>
    <scope>IDENTIFICATION</scope>
</reference>
<proteinExistence type="predicted"/>
<evidence type="ECO:0000256" key="2">
    <source>
        <dbReference type="SAM" id="SignalP"/>
    </source>
</evidence>
<accession>A0A6I9QL25</accession>
<keyword evidence="3" id="KW-1185">Reference proteome</keyword>
<organism evidence="3 4">
    <name type="scientific">Elaeis guineensis var. tenera</name>
    <name type="common">Oil palm</name>
    <dbReference type="NCBI Taxonomy" id="51953"/>
    <lineage>
        <taxon>Eukaryota</taxon>
        <taxon>Viridiplantae</taxon>
        <taxon>Streptophyta</taxon>
        <taxon>Embryophyta</taxon>
        <taxon>Tracheophyta</taxon>
        <taxon>Spermatophyta</taxon>
        <taxon>Magnoliopsida</taxon>
        <taxon>Liliopsida</taxon>
        <taxon>Arecaceae</taxon>
        <taxon>Arecoideae</taxon>
        <taxon>Cocoseae</taxon>
        <taxon>Elaeidinae</taxon>
        <taxon>Elaeis</taxon>
    </lineage>
</organism>
<evidence type="ECO:0000313" key="3">
    <source>
        <dbReference type="Proteomes" id="UP000504607"/>
    </source>
</evidence>
<dbReference type="InParanoid" id="A0A6I9QL25"/>
<feature type="signal peptide" evidence="2">
    <location>
        <begin position="1"/>
        <end position="24"/>
    </location>
</feature>
<dbReference type="InterPro" id="IPR008972">
    <property type="entry name" value="Cupredoxin"/>
</dbReference>
<dbReference type="Gene3D" id="2.60.40.420">
    <property type="entry name" value="Cupredoxins - blue copper proteins"/>
    <property type="match status" value="1"/>
</dbReference>
<dbReference type="AlphaFoldDB" id="A0A6I9QL25"/>
<dbReference type="OrthoDB" id="10259572at2759"/>
<dbReference type="Proteomes" id="UP000504607">
    <property type="component" value="Unplaced"/>
</dbReference>
<gene>
    <name evidence="4" type="primary">LOC105037497</name>
</gene>
<feature type="region of interest" description="Disordered" evidence="1">
    <location>
        <begin position="143"/>
        <end position="210"/>
    </location>
</feature>
<feature type="chain" id="PRO_5026702242" evidence="2">
    <location>
        <begin position="25"/>
        <end position="257"/>
    </location>
</feature>
<dbReference type="PANTHER" id="PTHR34662">
    <property type="entry name" value="OS04G0422700 PROTEIN"/>
    <property type="match status" value="1"/>
</dbReference>
<dbReference type="PANTHER" id="PTHR34662:SF3">
    <property type="entry name" value="OS04G0422700 PROTEIN"/>
    <property type="match status" value="1"/>
</dbReference>
<name>A0A6I9QL25_ELAGV</name>
<dbReference type="SUPFAM" id="SSF49503">
    <property type="entry name" value="Cupredoxins"/>
    <property type="match status" value="1"/>
</dbReference>
<evidence type="ECO:0000313" key="4">
    <source>
        <dbReference type="RefSeq" id="XP_010911454.2"/>
    </source>
</evidence>
<evidence type="ECO:0000256" key="1">
    <source>
        <dbReference type="SAM" id="MobiDB-lite"/>
    </source>
</evidence>
<sequence length="257" mass="27360">MAGTLSIPYLLILLLLFLVQPSQPMNNIVMDGLVERKGTTVHVGDSLVFKHKHHLQNLYLFYNRRAFDLCSFSQATLIYDGSKSTHFTWHPARPGYYYFSTRDSSRRSCELGEKIPVRVINPDPSPGLAPTLVAPPPTAGGDFPSHGWAISSPRSTPTPAPEAASSSSGPLEPSNGHAPSPTFGDGGFPFISSNPAVPLPTGGTDSATILPLPSPGDGNQMVGQGSMLRAGANLLVFVMMPSFGLVVESHFLFGASV</sequence>
<feature type="compositionally biased region" description="Low complexity" evidence="1">
    <location>
        <begin position="151"/>
        <end position="174"/>
    </location>
</feature>
<protein>
    <submittedName>
        <fullName evidence="4">Uclacyanin-3</fullName>
    </submittedName>
</protein>
<keyword evidence="2" id="KW-0732">Signal</keyword>